<dbReference type="PANTHER" id="PTHR43198:SF2">
    <property type="entry name" value="SI:CH1073-67J19.1-RELATED"/>
    <property type="match status" value="1"/>
</dbReference>
<reference evidence="2" key="1">
    <citation type="submission" date="2015-02" db="EMBL/GenBank/DDBJ databases">
        <title>Genome sequencing for Strongylocentrotus purpuratus.</title>
        <authorList>
            <person name="Murali S."/>
            <person name="Liu Y."/>
            <person name="Vee V."/>
            <person name="English A."/>
            <person name="Wang M."/>
            <person name="Skinner E."/>
            <person name="Han Y."/>
            <person name="Muzny D.M."/>
            <person name="Worley K.C."/>
            <person name="Gibbs R.A."/>
        </authorList>
    </citation>
    <scope>NUCLEOTIDE SEQUENCE</scope>
</reference>
<accession>A0A7M7P202</accession>
<proteinExistence type="predicted"/>
<dbReference type="EnsemblMetazoa" id="XM_030988759">
    <property type="protein sequence ID" value="XP_030844619"/>
    <property type="gene ID" value="LOC115918738"/>
</dbReference>
<dbReference type="GeneID" id="115918738"/>
<dbReference type="FunFam" id="1.20.910.10:FF:000023">
    <property type="entry name" value="TenA family transcriptional activator-like protein"/>
    <property type="match status" value="1"/>
</dbReference>
<dbReference type="RefSeq" id="XP_030844619.1">
    <property type="nucleotide sequence ID" value="XM_030988759.1"/>
</dbReference>
<dbReference type="GO" id="GO:0005829">
    <property type="term" value="C:cytosol"/>
    <property type="evidence" value="ECO:0000318"/>
    <property type="project" value="GO_Central"/>
</dbReference>
<name>A0A7M7P202_STRPU</name>
<evidence type="ECO:0000313" key="2">
    <source>
        <dbReference type="Proteomes" id="UP000007110"/>
    </source>
</evidence>
<reference evidence="1" key="2">
    <citation type="submission" date="2021-01" db="UniProtKB">
        <authorList>
            <consortium name="EnsemblMetazoa"/>
        </authorList>
    </citation>
    <scope>IDENTIFICATION</scope>
</reference>
<dbReference type="SUPFAM" id="SSF48613">
    <property type="entry name" value="Heme oxygenase-like"/>
    <property type="match status" value="1"/>
</dbReference>
<dbReference type="InterPro" id="IPR050967">
    <property type="entry name" value="Thiamine_Salvage_TenA"/>
</dbReference>
<keyword evidence="2" id="KW-1185">Reference proteome</keyword>
<dbReference type="AlphaFoldDB" id="A0A7M7P202"/>
<dbReference type="FunCoup" id="A0A7M7P202">
    <property type="interactions" value="7"/>
</dbReference>
<dbReference type="InterPro" id="IPR016084">
    <property type="entry name" value="Haem_Oase-like_multi-hlx"/>
</dbReference>
<sequence>MSALKRSPRNVRSPRSTAAMVKHLPSAVAALLQPGKGPAKLTKFDTPGGEKWMTLTEFLWNISQVQAQEALNTDFIQGIKSGLLDPTNYGGYTVQDAVYCDNATGCYEKAESKATDEDLKKFIAARIESYAEYTEIMFKEWYIKHPKGIAMGDAAASYSEFELDVATTEEPFYLLIAMLPCEKLWGWLAQEIKSGINDTNVYSFWIQDNLPGSHTLANYIDENAEKFKVDLKKAMKIYKDGMQCEVDFFTSGTIEEVN</sequence>
<dbReference type="InParanoid" id="A0A7M7P202"/>
<evidence type="ECO:0000313" key="1">
    <source>
        <dbReference type="EnsemblMetazoa" id="XP_030844619"/>
    </source>
</evidence>
<dbReference type="Gene3D" id="1.20.910.10">
    <property type="entry name" value="Heme oxygenase-like"/>
    <property type="match status" value="1"/>
</dbReference>
<dbReference type="OrthoDB" id="6062485at2759"/>
<dbReference type="KEGG" id="spu:115918738"/>
<evidence type="ECO:0008006" key="3">
    <source>
        <dbReference type="Google" id="ProtNLM"/>
    </source>
</evidence>
<dbReference type="CDD" id="cd19359">
    <property type="entry name" value="TenA_C_Bt3146-like"/>
    <property type="match status" value="1"/>
</dbReference>
<dbReference type="OMA" id="CLIHQDL"/>
<organism evidence="1 2">
    <name type="scientific">Strongylocentrotus purpuratus</name>
    <name type="common">Purple sea urchin</name>
    <dbReference type="NCBI Taxonomy" id="7668"/>
    <lineage>
        <taxon>Eukaryota</taxon>
        <taxon>Metazoa</taxon>
        <taxon>Echinodermata</taxon>
        <taxon>Eleutherozoa</taxon>
        <taxon>Echinozoa</taxon>
        <taxon>Echinoidea</taxon>
        <taxon>Euechinoidea</taxon>
        <taxon>Echinacea</taxon>
        <taxon>Camarodonta</taxon>
        <taxon>Echinidea</taxon>
        <taxon>Strongylocentrotidae</taxon>
        <taxon>Strongylocentrotus</taxon>
    </lineage>
</organism>
<protein>
    <recommendedName>
        <fullName evidence="3">Thiaminase-2/PQQC domain-containing protein</fullName>
    </recommendedName>
</protein>
<dbReference type="PANTHER" id="PTHR43198">
    <property type="entry name" value="BIFUNCTIONAL TH2 PROTEIN"/>
    <property type="match status" value="1"/>
</dbReference>
<dbReference type="Proteomes" id="UP000007110">
    <property type="component" value="Unassembled WGS sequence"/>
</dbReference>